<reference evidence="1 2" key="1">
    <citation type="submission" date="2023-03" db="EMBL/GenBank/DDBJ databases">
        <title>WGS of Gossypium arboreum.</title>
        <authorList>
            <person name="Yu D."/>
        </authorList>
    </citation>
    <scope>NUCLEOTIDE SEQUENCE [LARGE SCALE GENOMIC DNA]</scope>
    <source>
        <tissue evidence="1">Leaf</tissue>
    </source>
</reference>
<keyword evidence="2" id="KW-1185">Reference proteome</keyword>
<organism evidence="1 2">
    <name type="scientific">Gossypium arboreum</name>
    <name type="common">Tree cotton</name>
    <name type="synonym">Gossypium nanking</name>
    <dbReference type="NCBI Taxonomy" id="29729"/>
    <lineage>
        <taxon>Eukaryota</taxon>
        <taxon>Viridiplantae</taxon>
        <taxon>Streptophyta</taxon>
        <taxon>Embryophyta</taxon>
        <taxon>Tracheophyta</taxon>
        <taxon>Spermatophyta</taxon>
        <taxon>Magnoliopsida</taxon>
        <taxon>eudicotyledons</taxon>
        <taxon>Gunneridae</taxon>
        <taxon>Pentapetalae</taxon>
        <taxon>rosids</taxon>
        <taxon>malvids</taxon>
        <taxon>Malvales</taxon>
        <taxon>Malvaceae</taxon>
        <taxon>Malvoideae</taxon>
        <taxon>Gossypium</taxon>
    </lineage>
</organism>
<dbReference type="Proteomes" id="UP001358586">
    <property type="component" value="Chromosome 7"/>
</dbReference>
<protein>
    <submittedName>
        <fullName evidence="1">Uncharacterized protein</fullName>
    </submittedName>
</protein>
<accession>A0ABR0PD49</accession>
<comment type="caution">
    <text evidence="1">The sequence shown here is derived from an EMBL/GenBank/DDBJ whole genome shotgun (WGS) entry which is preliminary data.</text>
</comment>
<evidence type="ECO:0000313" key="2">
    <source>
        <dbReference type="Proteomes" id="UP001358586"/>
    </source>
</evidence>
<sequence>MLVPGKQDRKESTISPGCVSTQESEVSVILPTLGRENLELGTEALTWVVREVLDKVFEARINETSDML</sequence>
<gene>
    <name evidence="1" type="ORF">PVK06_024089</name>
</gene>
<proteinExistence type="predicted"/>
<name>A0ABR0PD49_GOSAR</name>
<evidence type="ECO:0000313" key="1">
    <source>
        <dbReference type="EMBL" id="KAK5819128.1"/>
    </source>
</evidence>
<dbReference type="EMBL" id="JARKNE010000007">
    <property type="protein sequence ID" value="KAK5819128.1"/>
    <property type="molecule type" value="Genomic_DNA"/>
</dbReference>